<keyword evidence="4" id="KW-1185">Reference proteome</keyword>
<keyword evidence="1" id="KW-0472">Membrane</keyword>
<evidence type="ECO:0000256" key="1">
    <source>
        <dbReference type="SAM" id="Phobius"/>
    </source>
</evidence>
<dbReference type="OrthoDB" id="381978at2157"/>
<gene>
    <name evidence="3" type="ordered locus">Halru_0833</name>
</gene>
<dbReference type="Pfam" id="PF25933">
    <property type="entry name" value="DUF7978"/>
    <property type="match status" value="1"/>
</dbReference>
<feature type="transmembrane region" description="Helical" evidence="1">
    <location>
        <begin position="161"/>
        <end position="186"/>
    </location>
</feature>
<dbReference type="eggNOG" id="arCOG06413">
    <property type="taxonomic scope" value="Archaea"/>
</dbReference>
<evidence type="ECO:0000313" key="4">
    <source>
        <dbReference type="Proteomes" id="UP000010846"/>
    </source>
</evidence>
<dbReference type="KEGG" id="hru:Halru_0833"/>
<feature type="domain" description="DUF7978" evidence="2">
    <location>
        <begin position="10"/>
        <end position="185"/>
    </location>
</feature>
<dbReference type="EMBL" id="CP003050">
    <property type="protein sequence ID" value="AGB15457.1"/>
    <property type="molecule type" value="Genomic_DNA"/>
</dbReference>
<dbReference type="AlphaFoldDB" id="L0IBX8"/>
<dbReference type="Proteomes" id="UP000010846">
    <property type="component" value="Chromosome"/>
</dbReference>
<dbReference type="RefSeq" id="WP_015300126.1">
    <property type="nucleotide sequence ID" value="NC_019964.1"/>
</dbReference>
<dbReference type="HOGENOM" id="CLU_100471_0_0_2"/>
<evidence type="ECO:0000313" key="3">
    <source>
        <dbReference type="EMBL" id="AGB15457.1"/>
    </source>
</evidence>
<proteinExistence type="predicted"/>
<reference evidence="3" key="1">
    <citation type="submission" date="2011-09" db="EMBL/GenBank/DDBJ databases">
        <title>Complete sequence of Halovivax ruber XH-70.</title>
        <authorList>
            <consortium name="US DOE Joint Genome Institute"/>
            <person name="Lucas S."/>
            <person name="Han J."/>
            <person name="Lapidus A."/>
            <person name="Cheng J.-F."/>
            <person name="Goodwin L."/>
            <person name="Pitluck S."/>
            <person name="Peters L."/>
            <person name="Mikhailova N."/>
            <person name="Davenport K."/>
            <person name="Detter J.C."/>
            <person name="Han C."/>
            <person name="Tapia R."/>
            <person name="Land M."/>
            <person name="Hauser L."/>
            <person name="Kyrpides N."/>
            <person name="Ivanova N."/>
            <person name="Pagani I."/>
            <person name="Sproer C."/>
            <person name="Anderson I."/>
            <person name="Woyke T."/>
        </authorList>
    </citation>
    <scope>NUCLEOTIDE SEQUENCE</scope>
    <source>
        <strain evidence="3">XH-70</strain>
    </source>
</reference>
<keyword evidence="1" id="KW-1133">Transmembrane helix</keyword>
<dbReference type="InterPro" id="IPR058284">
    <property type="entry name" value="DUF7978"/>
</dbReference>
<evidence type="ECO:0000259" key="2">
    <source>
        <dbReference type="Pfam" id="PF25933"/>
    </source>
</evidence>
<name>L0IBX8_HALRX</name>
<accession>L0IBX8</accession>
<feature type="transmembrane region" description="Helical" evidence="1">
    <location>
        <begin position="93"/>
        <end position="111"/>
    </location>
</feature>
<keyword evidence="1" id="KW-0812">Transmembrane</keyword>
<dbReference type="GeneID" id="14375087"/>
<organism evidence="3 4">
    <name type="scientific">Halovivax ruber (strain DSM 18193 / JCM 13892 / XH-70)</name>
    <dbReference type="NCBI Taxonomy" id="797302"/>
    <lineage>
        <taxon>Archaea</taxon>
        <taxon>Methanobacteriati</taxon>
        <taxon>Methanobacteriota</taxon>
        <taxon>Stenosarchaea group</taxon>
        <taxon>Halobacteria</taxon>
        <taxon>Halobacteriales</taxon>
        <taxon>Natrialbaceae</taxon>
        <taxon>Halovivax</taxon>
    </lineage>
</organism>
<feature type="transmembrane region" description="Helical" evidence="1">
    <location>
        <begin position="12"/>
        <end position="29"/>
    </location>
</feature>
<feature type="transmembrane region" description="Helical" evidence="1">
    <location>
        <begin position="123"/>
        <end position="149"/>
    </location>
</feature>
<sequence length="196" mass="21302">MRQFNINRISWWNGIIAGAFAFVLGYLLTRHMVLMGPLPDSGVEASETTITGWFHYNAHTVPIAEEVTAFGETATASGYNLIKLEDTSRYLEFLYVIPPLALFVSGILAAASARSTQRISSSVINGASVFFGYLIAVGAGVVIFSASMTDWGISGTMRPDIWMALIVSGIIYPLFFGGLGGLAYFFTQGKIRIQTH</sequence>
<protein>
    <recommendedName>
        <fullName evidence="2">DUF7978 domain-containing protein</fullName>
    </recommendedName>
</protein>